<comment type="similarity">
    <text evidence="2 7">Belongs to the MIP/aquaporin (TC 1.A.8) family.</text>
</comment>
<evidence type="ECO:0000256" key="7">
    <source>
        <dbReference type="RuleBase" id="RU000477"/>
    </source>
</evidence>
<keyword evidence="5 8" id="KW-1133">Transmembrane helix</keyword>
<evidence type="ECO:0000256" key="6">
    <source>
        <dbReference type="ARBA" id="ARBA00023136"/>
    </source>
</evidence>
<dbReference type="PANTHER" id="PTHR19139">
    <property type="entry name" value="AQUAPORIN TRANSPORTER"/>
    <property type="match status" value="1"/>
</dbReference>
<dbReference type="GO" id="GO:0005886">
    <property type="term" value="C:plasma membrane"/>
    <property type="evidence" value="ECO:0007669"/>
    <property type="project" value="TreeGrafter"/>
</dbReference>
<keyword evidence="3 7" id="KW-0813">Transport</keyword>
<comment type="subcellular location">
    <subcellularLocation>
        <location evidence="1">Membrane</location>
        <topology evidence="1">Multi-pass membrane protein</topology>
    </subcellularLocation>
</comment>
<dbReference type="CDD" id="cd00333">
    <property type="entry name" value="MIP"/>
    <property type="match status" value="1"/>
</dbReference>
<name>A0A1S3HWB6_LINAN</name>
<dbReference type="InterPro" id="IPR023271">
    <property type="entry name" value="Aquaporin-like"/>
</dbReference>
<reference evidence="10" key="1">
    <citation type="submission" date="2025-08" db="UniProtKB">
        <authorList>
            <consortium name="RefSeq"/>
        </authorList>
    </citation>
    <scope>IDENTIFICATION</scope>
    <source>
        <tissue evidence="10">Gonads</tissue>
    </source>
</reference>
<dbReference type="AlphaFoldDB" id="A0A1S3HWB6"/>
<gene>
    <name evidence="10" type="primary">LOC106158783</name>
</gene>
<evidence type="ECO:0000256" key="5">
    <source>
        <dbReference type="ARBA" id="ARBA00022989"/>
    </source>
</evidence>
<dbReference type="KEGG" id="lak:106158783"/>
<dbReference type="OrthoDB" id="3222at2759"/>
<organism evidence="9 10">
    <name type="scientific">Lingula anatina</name>
    <name type="common">Brachiopod</name>
    <name type="synonym">Lingula unguis</name>
    <dbReference type="NCBI Taxonomy" id="7574"/>
    <lineage>
        <taxon>Eukaryota</taxon>
        <taxon>Metazoa</taxon>
        <taxon>Spiralia</taxon>
        <taxon>Lophotrochozoa</taxon>
        <taxon>Brachiopoda</taxon>
        <taxon>Linguliformea</taxon>
        <taxon>Lingulata</taxon>
        <taxon>Lingulida</taxon>
        <taxon>Linguloidea</taxon>
        <taxon>Lingulidae</taxon>
        <taxon>Lingula</taxon>
    </lineage>
</organism>
<dbReference type="InterPro" id="IPR034294">
    <property type="entry name" value="Aquaporin_transptr"/>
</dbReference>
<dbReference type="InParanoid" id="A0A1S3HWB6"/>
<evidence type="ECO:0000256" key="4">
    <source>
        <dbReference type="ARBA" id="ARBA00022692"/>
    </source>
</evidence>
<dbReference type="NCBIfam" id="TIGR00861">
    <property type="entry name" value="MIP"/>
    <property type="match status" value="1"/>
</dbReference>
<protein>
    <submittedName>
        <fullName evidence="10">Aquaporin AQPAe.a isoform X1</fullName>
    </submittedName>
</protein>
<dbReference type="RefSeq" id="XP_013390337.1">
    <property type="nucleotide sequence ID" value="XM_013534883.1"/>
</dbReference>
<dbReference type="GeneID" id="106158783"/>
<accession>A0A1S3HWB6</accession>
<evidence type="ECO:0000256" key="1">
    <source>
        <dbReference type="ARBA" id="ARBA00004141"/>
    </source>
</evidence>
<dbReference type="SUPFAM" id="SSF81338">
    <property type="entry name" value="Aquaporin-like"/>
    <property type="match status" value="1"/>
</dbReference>
<evidence type="ECO:0000256" key="3">
    <source>
        <dbReference type="ARBA" id="ARBA00022448"/>
    </source>
</evidence>
<evidence type="ECO:0000256" key="2">
    <source>
        <dbReference type="ARBA" id="ARBA00006175"/>
    </source>
</evidence>
<dbReference type="PANTHER" id="PTHR19139:SF284">
    <property type="entry name" value="AQUAPORIN"/>
    <property type="match status" value="1"/>
</dbReference>
<feature type="transmembrane region" description="Helical" evidence="8">
    <location>
        <begin position="103"/>
        <end position="125"/>
    </location>
</feature>
<dbReference type="PROSITE" id="PS00221">
    <property type="entry name" value="MIP"/>
    <property type="match status" value="1"/>
</dbReference>
<dbReference type="STRING" id="7574.A0A1S3HWB6"/>
<proteinExistence type="inferred from homology"/>
<dbReference type="Proteomes" id="UP000085678">
    <property type="component" value="Unplaced"/>
</dbReference>
<evidence type="ECO:0000256" key="8">
    <source>
        <dbReference type="SAM" id="Phobius"/>
    </source>
</evidence>
<dbReference type="Gene3D" id="1.20.1080.10">
    <property type="entry name" value="Glycerol uptake facilitator protein"/>
    <property type="match status" value="1"/>
</dbReference>
<evidence type="ECO:0000313" key="10">
    <source>
        <dbReference type="RefSeq" id="XP_013390337.1"/>
    </source>
</evidence>
<sequence>MLGRKMASDVQKFVGTDEVKTVKFWKSVTAEVLSTAIMMIVQCSVPLKWPGNNDSGTTVQIALGMGFVVMCMIEAFGHISGAQMNPSVSIAMLIARKISLLKAIFYIIAQCSGAFLGSGLIYIITPANATGGLATTTVNRDMTPAQGMVVEMYLTFMLVFVIFGATDSRKKITMPSLVIGMAVAMNICTGINHTGASMNPARSLGPAVYVNIWTDHWVYWAGPISGAILATLAYNFGFVLHCTKKEKELEEEKKYAETLPDPTVIERVCGRYCGTLNSGLMPARVTSESTFTLETSDSTAHFQL</sequence>
<feature type="transmembrane region" description="Helical" evidence="8">
    <location>
        <begin position="59"/>
        <end position="82"/>
    </location>
</feature>
<evidence type="ECO:0000313" key="9">
    <source>
        <dbReference type="Proteomes" id="UP000085678"/>
    </source>
</evidence>
<feature type="transmembrane region" description="Helical" evidence="8">
    <location>
        <begin position="217"/>
        <end position="240"/>
    </location>
</feature>
<dbReference type="PRINTS" id="PR00783">
    <property type="entry name" value="MINTRINSICP"/>
</dbReference>
<keyword evidence="9" id="KW-1185">Reference proteome</keyword>
<dbReference type="Pfam" id="PF00230">
    <property type="entry name" value="MIP"/>
    <property type="match status" value="1"/>
</dbReference>
<feature type="transmembrane region" description="Helical" evidence="8">
    <location>
        <begin position="177"/>
        <end position="197"/>
    </location>
</feature>
<keyword evidence="6 8" id="KW-0472">Membrane</keyword>
<dbReference type="GO" id="GO:0015250">
    <property type="term" value="F:water channel activity"/>
    <property type="evidence" value="ECO:0007669"/>
    <property type="project" value="TreeGrafter"/>
</dbReference>
<dbReference type="InterPro" id="IPR022357">
    <property type="entry name" value="MIP_CS"/>
</dbReference>
<dbReference type="InterPro" id="IPR000425">
    <property type="entry name" value="MIP"/>
</dbReference>
<keyword evidence="4 7" id="KW-0812">Transmembrane</keyword>
<feature type="transmembrane region" description="Helical" evidence="8">
    <location>
        <begin position="145"/>
        <end position="165"/>
    </location>
</feature>